<dbReference type="HOGENOM" id="CLU_035402_1_1_4"/>
<dbReference type="Proteomes" id="UP000014400">
    <property type="component" value="Unassembled WGS sequence"/>
</dbReference>
<dbReference type="CDD" id="cd13399">
    <property type="entry name" value="Slt35-like"/>
    <property type="match status" value="1"/>
</dbReference>
<dbReference type="EMBL" id="ATCF01000022">
    <property type="protein sequence ID" value="EPD98612.1"/>
    <property type="molecule type" value="Genomic_DNA"/>
</dbReference>
<dbReference type="GO" id="GO:0009253">
    <property type="term" value="P:peptidoglycan catabolic process"/>
    <property type="evidence" value="ECO:0007669"/>
    <property type="project" value="TreeGrafter"/>
</dbReference>
<dbReference type="InterPro" id="IPR023346">
    <property type="entry name" value="Lysozyme-like_dom_sf"/>
</dbReference>
<keyword evidence="4" id="KW-1185">Reference proteome</keyword>
<dbReference type="InterPro" id="IPR043426">
    <property type="entry name" value="MltB-like"/>
</dbReference>
<organism evidence="3 4">
    <name type="scientific">Sutterella wadsworthensis HGA0223</name>
    <dbReference type="NCBI Taxonomy" id="1203554"/>
    <lineage>
        <taxon>Bacteria</taxon>
        <taxon>Pseudomonadati</taxon>
        <taxon>Pseudomonadota</taxon>
        <taxon>Betaproteobacteria</taxon>
        <taxon>Burkholderiales</taxon>
        <taxon>Sutterellaceae</taxon>
        <taxon>Sutterella</taxon>
    </lineage>
</organism>
<dbReference type="InterPro" id="IPR031304">
    <property type="entry name" value="SLT_2"/>
</dbReference>
<dbReference type="FunFam" id="1.10.8.350:FF:000001">
    <property type="entry name" value="Lytic murein transglycosylase B"/>
    <property type="match status" value="1"/>
</dbReference>
<dbReference type="PANTHER" id="PTHR30163">
    <property type="entry name" value="MEMBRANE-BOUND LYTIC MUREIN TRANSGLYCOSYLASE B"/>
    <property type="match status" value="1"/>
</dbReference>
<feature type="domain" description="Transglycosylase SLT" evidence="2">
    <location>
        <begin position="154"/>
        <end position="452"/>
    </location>
</feature>
<dbReference type="PANTHER" id="PTHR30163:SF9">
    <property type="entry name" value="MEMBRANE-BOUND LYTIC MUREIN TRANSGLYCOSYLASE B"/>
    <property type="match status" value="1"/>
</dbReference>
<feature type="compositionally biased region" description="Low complexity" evidence="1">
    <location>
        <begin position="81"/>
        <end position="121"/>
    </location>
</feature>
<evidence type="ECO:0000256" key="1">
    <source>
        <dbReference type="SAM" id="MobiDB-lite"/>
    </source>
</evidence>
<dbReference type="AlphaFoldDB" id="S3BX13"/>
<accession>S3BX13</accession>
<proteinExistence type="predicted"/>
<sequence>MKHRKRLQICISSETFSPETYNSRFTLPRYNAPKYSVFFEVPLMSNILRPLPYASRLMLLFTTLCALSACTTVKSAPPTPETTDTGAAPAAAAAAPKETPASIPAAAPAASTSSKPAEAPKAPAPRMPTKSAAESVKGSPAASDYVERTDVQEYLKDISNKQGIPLEWLMNEVALARYSPLSERYTTPRPNADKKTTAEKNFLLYERNIVNAERIERGTAFLRDHQEVFARIEEESGVSRYAVAAIIGVESIYGRNMGRFRVLDALMTLSFDYTRRAKYYRSELTDFLDFCWKQQISPVSVTGSFAGAMGLGQFMPASLRAYGKDGDGDGHIDVVNSPADGIASVANYLAVHGWVRGERPLYRVSATDAIFKATGSGGIKTHTTTGALYKAGVKPLEAIPLKDDEPALLVDLPWIKSNNERGVDYYLGTGSFAAILRYNRSYFYAAAVSLLASELEDRDAQYLEAVQKRARQAIGESPAAPEADKPLEPVLPPNDQQN</sequence>
<dbReference type="Gene3D" id="1.10.8.350">
    <property type="entry name" value="Bacterial muramidase"/>
    <property type="match status" value="1"/>
</dbReference>
<feature type="region of interest" description="Disordered" evidence="1">
    <location>
        <begin position="471"/>
        <end position="498"/>
    </location>
</feature>
<reference evidence="3 4" key="1">
    <citation type="submission" date="2013-04" db="EMBL/GenBank/DDBJ databases">
        <title>The Genome Sequence of Sutterella wadsworthensis HGA0223.</title>
        <authorList>
            <consortium name="The Broad Institute Genomics Platform"/>
            <person name="Earl A."/>
            <person name="Ward D."/>
            <person name="Feldgarden M."/>
            <person name="Gevers D."/>
            <person name="Schmidt T.M."/>
            <person name="Dover J."/>
            <person name="Dai D."/>
            <person name="Walker B."/>
            <person name="Young S."/>
            <person name="Zeng Q."/>
            <person name="Gargeya S."/>
            <person name="Fitzgerald M."/>
            <person name="Haas B."/>
            <person name="Abouelleil A."/>
            <person name="Allen A.W."/>
            <person name="Alvarado L."/>
            <person name="Arachchi H.M."/>
            <person name="Berlin A.M."/>
            <person name="Chapman S.B."/>
            <person name="Gainer-Dewar J."/>
            <person name="Goldberg J."/>
            <person name="Griggs A."/>
            <person name="Gujja S."/>
            <person name="Hansen M."/>
            <person name="Howarth C."/>
            <person name="Imamovic A."/>
            <person name="Ireland A."/>
            <person name="Larimer J."/>
            <person name="McCowan C."/>
            <person name="Murphy C."/>
            <person name="Pearson M."/>
            <person name="Poon T.W."/>
            <person name="Priest M."/>
            <person name="Roberts A."/>
            <person name="Saif S."/>
            <person name="Shea T."/>
            <person name="Sisk P."/>
            <person name="Sykes S."/>
            <person name="Wortman J."/>
            <person name="Nusbaum C."/>
            <person name="Birren B."/>
        </authorList>
    </citation>
    <scope>NUCLEOTIDE SEQUENCE [LARGE SCALE GENOMIC DNA]</scope>
    <source>
        <strain evidence="3 4">HGA0223</strain>
    </source>
</reference>
<gene>
    <name evidence="3" type="ORF">HMPREF1476_01651</name>
</gene>
<evidence type="ECO:0000313" key="3">
    <source>
        <dbReference type="EMBL" id="EPD98612.1"/>
    </source>
</evidence>
<feature type="region of interest" description="Disordered" evidence="1">
    <location>
        <begin position="74"/>
        <end position="144"/>
    </location>
</feature>
<dbReference type="GO" id="GO:0008933">
    <property type="term" value="F:peptidoglycan lytic transglycosylase activity"/>
    <property type="evidence" value="ECO:0007669"/>
    <property type="project" value="TreeGrafter"/>
</dbReference>
<dbReference type="eggNOG" id="COG2951">
    <property type="taxonomic scope" value="Bacteria"/>
</dbReference>
<dbReference type="PATRIC" id="fig|1203554.3.peg.1732"/>
<comment type="caution">
    <text evidence="3">The sequence shown here is derived from an EMBL/GenBank/DDBJ whole genome shotgun (WGS) entry which is preliminary data.</text>
</comment>
<dbReference type="Pfam" id="PF13406">
    <property type="entry name" value="SLT_2"/>
    <property type="match status" value="1"/>
</dbReference>
<dbReference type="Gene3D" id="1.10.530.10">
    <property type="match status" value="1"/>
</dbReference>
<evidence type="ECO:0000313" key="4">
    <source>
        <dbReference type="Proteomes" id="UP000014400"/>
    </source>
</evidence>
<dbReference type="SUPFAM" id="SSF53955">
    <property type="entry name" value="Lysozyme-like"/>
    <property type="match status" value="1"/>
</dbReference>
<name>S3BX13_9BURK</name>
<evidence type="ECO:0000259" key="2">
    <source>
        <dbReference type="Pfam" id="PF13406"/>
    </source>
</evidence>
<protein>
    <submittedName>
        <fullName evidence="3">Lytic murein transglycosylase B</fullName>
    </submittedName>
</protein>
<dbReference type="STRING" id="1203554.HMPREF1476_01651"/>